<dbReference type="Pfam" id="PF09758">
    <property type="entry name" value="FPL"/>
    <property type="match status" value="1"/>
</dbReference>
<proteinExistence type="inferred from homology"/>
<accession>A0AAW2ZQQ1</accession>
<dbReference type="InterPro" id="IPR039272">
    <property type="entry name" value="CLEC16A/TT9"/>
</dbReference>
<name>A0AAW2ZQQ1_9EUKA</name>
<dbReference type="GO" id="GO:1901096">
    <property type="term" value="P:regulation of autophagosome maturation"/>
    <property type="evidence" value="ECO:0007669"/>
    <property type="project" value="TreeGrafter"/>
</dbReference>
<evidence type="ECO:0000313" key="6">
    <source>
        <dbReference type="EMBL" id="KAL0491130.1"/>
    </source>
</evidence>
<dbReference type="GO" id="GO:0016197">
    <property type="term" value="P:endosomal transport"/>
    <property type="evidence" value="ECO:0007669"/>
    <property type="project" value="TreeGrafter"/>
</dbReference>
<feature type="domain" description="CLEC16A/TT9 C-terminal" evidence="5">
    <location>
        <begin position="233"/>
        <end position="324"/>
    </location>
</feature>
<keyword evidence="7" id="KW-1185">Reference proteome</keyword>
<dbReference type="EMBL" id="JAOPGA020001757">
    <property type="protein sequence ID" value="KAL0491130.1"/>
    <property type="molecule type" value="Genomic_DNA"/>
</dbReference>
<dbReference type="AlphaFoldDB" id="A0AAW2ZQQ1"/>
<keyword evidence="2" id="KW-0072">Autophagy</keyword>
<evidence type="ECO:0000256" key="3">
    <source>
        <dbReference type="SAM" id="MobiDB-lite"/>
    </source>
</evidence>
<comment type="similarity">
    <text evidence="1">Belongs to the CLEC16A/gop-1 family.</text>
</comment>
<dbReference type="GO" id="GO:0006914">
    <property type="term" value="P:autophagy"/>
    <property type="evidence" value="ECO:0007669"/>
    <property type="project" value="UniProtKB-KW"/>
</dbReference>
<evidence type="ECO:0000313" key="7">
    <source>
        <dbReference type="Proteomes" id="UP001431209"/>
    </source>
</evidence>
<dbReference type="Pfam" id="PF19439">
    <property type="entry name" value="CLEC16A_C"/>
    <property type="match status" value="1"/>
</dbReference>
<comment type="caution">
    <text evidence="6">The sequence shown here is derived from an EMBL/GenBank/DDBJ whole genome shotgun (WGS) entry which is preliminary data.</text>
</comment>
<organism evidence="6 7">
    <name type="scientific">Acrasis kona</name>
    <dbReference type="NCBI Taxonomy" id="1008807"/>
    <lineage>
        <taxon>Eukaryota</taxon>
        <taxon>Discoba</taxon>
        <taxon>Heterolobosea</taxon>
        <taxon>Tetramitia</taxon>
        <taxon>Eutetramitia</taxon>
        <taxon>Acrasidae</taxon>
        <taxon>Acrasis</taxon>
    </lineage>
</organism>
<reference evidence="6 7" key="1">
    <citation type="submission" date="2024-03" db="EMBL/GenBank/DDBJ databases">
        <title>The Acrasis kona genome and developmental transcriptomes reveal deep origins of eukaryotic multicellular pathways.</title>
        <authorList>
            <person name="Sheikh S."/>
            <person name="Fu C.-J."/>
            <person name="Brown M.W."/>
            <person name="Baldauf S.L."/>
        </authorList>
    </citation>
    <scope>NUCLEOTIDE SEQUENCE [LARGE SCALE GENOMIC DNA]</scope>
    <source>
        <strain evidence="6 7">ATCC MYA-3509</strain>
    </source>
</reference>
<evidence type="ECO:0000259" key="4">
    <source>
        <dbReference type="Pfam" id="PF09758"/>
    </source>
</evidence>
<feature type="domain" description="FPL" evidence="4">
    <location>
        <begin position="31"/>
        <end position="181"/>
    </location>
</feature>
<evidence type="ECO:0000256" key="2">
    <source>
        <dbReference type="ARBA" id="ARBA00023006"/>
    </source>
</evidence>
<evidence type="ECO:0000259" key="5">
    <source>
        <dbReference type="Pfam" id="PF19439"/>
    </source>
</evidence>
<dbReference type="GO" id="GO:0007034">
    <property type="term" value="P:vacuolar transport"/>
    <property type="evidence" value="ECO:0007669"/>
    <property type="project" value="TreeGrafter"/>
</dbReference>
<gene>
    <name evidence="6" type="ORF">AKO1_002265</name>
</gene>
<dbReference type="PANTHER" id="PTHR21481:SF0">
    <property type="entry name" value="PROTEIN CLEC16A"/>
    <property type="match status" value="1"/>
</dbReference>
<dbReference type="PANTHER" id="PTHR21481">
    <property type="entry name" value="PROTEIN CLEC16A"/>
    <property type="match status" value="1"/>
</dbReference>
<dbReference type="GO" id="GO:0005794">
    <property type="term" value="C:Golgi apparatus"/>
    <property type="evidence" value="ECO:0007669"/>
    <property type="project" value="TreeGrafter"/>
</dbReference>
<sequence length="866" mass="100526">MTHTNRSQLSAVLDRNKLINESNSELIIETLRSISELMIWGDQHNPSFWEYEPVFLEKNILKYFLEVLNQNTPNHVKKQLIQTLSIMIQNLNEKNSLYFLLSNNRINEIVIHKFNFEDEELLAYYITFLKTISLKLDPMIIQFFYNREKKEFPLYNESIKFCDYHDSMIRTAVRTITLNIYSVKDESMRKYVVDHTSGPYFETLSNFVYDQFVSLANMVARCTRGQVHFRSVEDMAADQLDDLYYLNDIFNTNIEGLCTLLREHLQHSVIESLIIGSILHPAQSETTEVENDVLTQTLAIFFLAQIFLVFTYAPMIENTAQIVLLQSCNNSCKEAIYEALSERNQDEGLLCASLCLLYAIITNKVVPEQVLDEAKLTPRRMKKTHRLLDALLGSNQESTTINDAPTDDPDPLIRVRITRLRTPKNPNHSLKVTLSHNMILIPPSSASSLSNRQHLSSNVDYAYQVVDLLLNLLKNNKLKKIITYHLILQLLLELLSVKNGSVSLHDSHISLLCDSLQASTLSVKQLYQQQDWFELFCKLQCQHDSFLQLIDTKPDLLISNIQIINDFADSDYFYISPKSQQESERIILHSFIAIRVLCFKLDQMENVADRSPFSSHNLSPISRMFTDKTERHMDWMDRLFNRRLQSPSALNLNDLILFNSAPLIPCYIKVNLQKKLNNNKRKTLQQLQLLNRFVLFDETNLYIVEPRDNASGWIKSMICLMYLNASRDQEQLKIWSQERQRNNASHEMEDVISCEQVIWFDRSEKCEMARRYMMAQVNAVHMRKKGELYFVIYGSNMPEEEVQQPEEALDLSILQVKPQSPSSPQVTVVNAHKPLESNHVSASAKQDVDPLQQQPVMHSSKYYTKK</sequence>
<dbReference type="Proteomes" id="UP001431209">
    <property type="component" value="Unassembled WGS sequence"/>
</dbReference>
<protein>
    <submittedName>
        <fullName evidence="6">CLEC16A</fullName>
    </submittedName>
</protein>
<dbReference type="InterPro" id="IPR019155">
    <property type="entry name" value="CLEC16A/TT9_N"/>
</dbReference>
<feature type="region of interest" description="Disordered" evidence="3">
    <location>
        <begin position="819"/>
        <end position="866"/>
    </location>
</feature>
<evidence type="ECO:0000256" key="1">
    <source>
        <dbReference type="ARBA" id="ARBA00006441"/>
    </source>
</evidence>
<feature type="compositionally biased region" description="Polar residues" evidence="3">
    <location>
        <begin position="819"/>
        <end position="828"/>
    </location>
</feature>
<dbReference type="InterPro" id="IPR045820">
    <property type="entry name" value="CLEC16A/TT9_C"/>
</dbReference>
<dbReference type="GO" id="GO:0005770">
    <property type="term" value="C:late endosome"/>
    <property type="evidence" value="ECO:0007669"/>
    <property type="project" value="TreeGrafter"/>
</dbReference>